<dbReference type="SUPFAM" id="SSF56322">
    <property type="entry name" value="ADC synthase"/>
    <property type="match status" value="1"/>
</dbReference>
<proteinExistence type="predicted"/>
<dbReference type="GO" id="GO:0008153">
    <property type="term" value="P:4-aminobenzoate biosynthetic process"/>
    <property type="evidence" value="ECO:0007669"/>
    <property type="project" value="TreeGrafter"/>
</dbReference>
<reference evidence="3" key="1">
    <citation type="submission" date="2021-02" db="EMBL/GenBank/DDBJ databases">
        <title>First Annotated Genome of the Yellow-green Alga Tribonema minus.</title>
        <authorList>
            <person name="Mahan K.M."/>
        </authorList>
    </citation>
    <scope>NUCLEOTIDE SEQUENCE</scope>
    <source>
        <strain evidence="3">UTEX B ZZ1240</strain>
    </source>
</reference>
<dbReference type="Proteomes" id="UP000664859">
    <property type="component" value="Unassembled WGS sequence"/>
</dbReference>
<feature type="compositionally biased region" description="Polar residues" evidence="1">
    <location>
        <begin position="88"/>
        <end position="106"/>
    </location>
</feature>
<organism evidence="3 4">
    <name type="scientific">Tribonema minus</name>
    <dbReference type="NCBI Taxonomy" id="303371"/>
    <lineage>
        <taxon>Eukaryota</taxon>
        <taxon>Sar</taxon>
        <taxon>Stramenopiles</taxon>
        <taxon>Ochrophyta</taxon>
        <taxon>PX clade</taxon>
        <taxon>Xanthophyceae</taxon>
        <taxon>Tribonematales</taxon>
        <taxon>Tribonemataceae</taxon>
        <taxon>Tribonema</taxon>
    </lineage>
</organism>
<name>A0A836CDI0_9STRA</name>
<accession>A0A836CDI0</accession>
<sequence>MTPCFAGRRLPLAGSGGGISPARARFSFMGAGALDTDCDCDTLEYYGGNRAVETKQGVRQPLDGDLLEILKGRLGAADADDVLVQLGNVSGTPSGSGDSPFTSSGRGDSPFADTVEWPTQPQHATSALPFEFWGGYIGYFGYELRHDTTRQAQLPVQLQIHLQVLCQHATQELAGHLKEGANGQRHQQRNVPMGFWIKADRFIAFDHDEHRAYVLSTADSAGASDWVESTVLKLQELASTHAAKTVANGHVNGRVNGTVKGPLMHDVKHHDVGMKCRTSRSKQRYEQDLREALALIGQGETYEVCLTNQVICRADQSHDSYGSYSSAQSPSGILNEPPLELYCRLRRKNPAPYAAFLFHDPSGQFSAGAFPSGTAFEQQLFTEEQVPPQPAFAVCCSSPERFVRLERGGIIESKPIKGTAPRGKTHQEDVALAKALASCEKAIAENLMIADLVRNDMGRVCEVGSVHVPKLMTIETYATVHQMVTTVRGQLRSGLTALDAVAAAFPPGSMTGAPKIRTMEIIDKLEDHAPRGVYSGSLGFLSRGGQADLNVVIRTGVVTPDGVSVGAGGAVIALSDVEDEYQEMLLKARAVLQALGLDVTAGGLSAAAATDSSAQPDAPLSTAVHSSAQTVTLRAAAVDGIGQAEAAGGSGAAAAELPRAAAAAAAAAQRC</sequence>
<gene>
    <name evidence="3" type="ORF">JKP88DRAFT_246089</name>
</gene>
<dbReference type="GO" id="GO:0046820">
    <property type="term" value="F:4-amino-4-deoxychorismate synthase activity"/>
    <property type="evidence" value="ECO:0007669"/>
    <property type="project" value="TreeGrafter"/>
</dbReference>
<dbReference type="OrthoDB" id="64220at2759"/>
<dbReference type="InterPro" id="IPR015890">
    <property type="entry name" value="Chorismate_C"/>
</dbReference>
<evidence type="ECO:0000313" key="4">
    <source>
        <dbReference type="Proteomes" id="UP000664859"/>
    </source>
</evidence>
<dbReference type="Gene3D" id="3.60.120.10">
    <property type="entry name" value="Anthranilate synthase"/>
    <property type="match status" value="1"/>
</dbReference>
<feature type="domain" description="Chorismate-utilising enzyme C-terminal" evidence="2">
    <location>
        <begin position="282"/>
        <end position="587"/>
    </location>
</feature>
<comment type="caution">
    <text evidence="3">The sequence shown here is derived from an EMBL/GenBank/DDBJ whole genome shotgun (WGS) entry which is preliminary data.</text>
</comment>
<dbReference type="InterPro" id="IPR005801">
    <property type="entry name" value="ADC_synthase"/>
</dbReference>
<dbReference type="PRINTS" id="PR00095">
    <property type="entry name" value="ANTSNTHASEI"/>
</dbReference>
<dbReference type="EMBL" id="JAFCMP010000301">
    <property type="protein sequence ID" value="KAG5181722.1"/>
    <property type="molecule type" value="Genomic_DNA"/>
</dbReference>
<evidence type="ECO:0000259" key="2">
    <source>
        <dbReference type="Pfam" id="PF00425"/>
    </source>
</evidence>
<dbReference type="Pfam" id="PF00425">
    <property type="entry name" value="Chorismate_bind"/>
    <property type="match status" value="1"/>
</dbReference>
<dbReference type="PANTHER" id="PTHR11236:SF18">
    <property type="entry name" value="AMINODEOXYCHORISMATE SYNTHASE"/>
    <property type="match status" value="1"/>
</dbReference>
<dbReference type="AlphaFoldDB" id="A0A836CDI0"/>
<dbReference type="InterPro" id="IPR019999">
    <property type="entry name" value="Anth_synth_I-like"/>
</dbReference>
<dbReference type="GO" id="GO:0000162">
    <property type="term" value="P:L-tryptophan biosynthetic process"/>
    <property type="evidence" value="ECO:0007669"/>
    <property type="project" value="TreeGrafter"/>
</dbReference>
<dbReference type="PANTHER" id="PTHR11236">
    <property type="entry name" value="AMINOBENZOATE/ANTHRANILATE SYNTHASE"/>
    <property type="match status" value="1"/>
</dbReference>
<evidence type="ECO:0000256" key="1">
    <source>
        <dbReference type="SAM" id="MobiDB-lite"/>
    </source>
</evidence>
<keyword evidence="4" id="KW-1185">Reference proteome</keyword>
<dbReference type="GO" id="GO:0005737">
    <property type="term" value="C:cytoplasm"/>
    <property type="evidence" value="ECO:0007669"/>
    <property type="project" value="TreeGrafter"/>
</dbReference>
<evidence type="ECO:0000313" key="3">
    <source>
        <dbReference type="EMBL" id="KAG5181722.1"/>
    </source>
</evidence>
<protein>
    <submittedName>
        <fullName evidence="3">ADC synthase</fullName>
    </submittedName>
</protein>
<feature type="region of interest" description="Disordered" evidence="1">
    <location>
        <begin position="88"/>
        <end position="114"/>
    </location>
</feature>